<name>A0A2V0PGF5_9CHLO</name>
<keyword evidence="2" id="KW-0547">Nucleotide-binding</keyword>
<evidence type="ECO:0000256" key="1">
    <source>
        <dbReference type="ARBA" id="ARBA00022679"/>
    </source>
</evidence>
<keyword evidence="3" id="KW-0418">Kinase</keyword>
<dbReference type="AlphaFoldDB" id="A0A2V0PGF5"/>
<dbReference type="GO" id="GO:0004674">
    <property type="term" value="F:protein serine/threonine kinase activity"/>
    <property type="evidence" value="ECO:0007669"/>
    <property type="project" value="TreeGrafter"/>
</dbReference>
<gene>
    <name evidence="7" type="ORF">Rsub_11730</name>
</gene>
<dbReference type="PANTHER" id="PTHR43289:SF34">
    <property type="entry name" value="SERINE_THREONINE-PROTEIN KINASE YBDM-RELATED"/>
    <property type="match status" value="1"/>
</dbReference>
<dbReference type="PROSITE" id="PS00108">
    <property type="entry name" value="PROTEIN_KINASE_ST"/>
    <property type="match status" value="1"/>
</dbReference>
<keyword evidence="4" id="KW-0067">ATP-binding</keyword>
<dbReference type="STRING" id="307507.A0A2V0PGF5"/>
<feature type="region of interest" description="Disordered" evidence="5">
    <location>
        <begin position="696"/>
        <end position="742"/>
    </location>
</feature>
<keyword evidence="1" id="KW-0808">Transferase</keyword>
<feature type="region of interest" description="Disordered" evidence="5">
    <location>
        <begin position="303"/>
        <end position="333"/>
    </location>
</feature>
<organism evidence="7 8">
    <name type="scientific">Raphidocelis subcapitata</name>
    <dbReference type="NCBI Taxonomy" id="307507"/>
    <lineage>
        <taxon>Eukaryota</taxon>
        <taxon>Viridiplantae</taxon>
        <taxon>Chlorophyta</taxon>
        <taxon>core chlorophytes</taxon>
        <taxon>Chlorophyceae</taxon>
        <taxon>CS clade</taxon>
        <taxon>Sphaeropleales</taxon>
        <taxon>Selenastraceae</taxon>
        <taxon>Raphidocelis</taxon>
    </lineage>
</organism>
<dbReference type="InterPro" id="IPR011009">
    <property type="entry name" value="Kinase-like_dom_sf"/>
</dbReference>
<dbReference type="InterPro" id="IPR000719">
    <property type="entry name" value="Prot_kinase_dom"/>
</dbReference>
<evidence type="ECO:0000256" key="3">
    <source>
        <dbReference type="ARBA" id="ARBA00022777"/>
    </source>
</evidence>
<evidence type="ECO:0000313" key="7">
    <source>
        <dbReference type="EMBL" id="GBF98938.1"/>
    </source>
</evidence>
<accession>A0A2V0PGF5</accession>
<feature type="region of interest" description="Disordered" evidence="5">
    <location>
        <begin position="758"/>
        <end position="789"/>
    </location>
</feature>
<dbReference type="PANTHER" id="PTHR43289">
    <property type="entry name" value="MITOGEN-ACTIVATED PROTEIN KINASE KINASE KINASE 20-RELATED"/>
    <property type="match status" value="1"/>
</dbReference>
<feature type="domain" description="Protein kinase" evidence="6">
    <location>
        <begin position="1"/>
        <end position="403"/>
    </location>
</feature>
<sequence length="806" mass="83846">MEGTFWEDVAAFAPRGILAVPGCEVDCSGAKLLYLRKWRDEDRPEDEERAVQRVELVRASAGGRSALLVLKRLEEAYLRHDPENYVNEFNIHTKMLSARHCRKLRMPPLLGASLKDGWLDLYFEYAGPSLGDVSAPPNYPHHPSSLPEAESWRLMDGPRRVLMAAELGQQVMAVLAGLHAAGITHRDVKPANFCIDLDGRVRAIDLGLAHLGRAPRLVTPRGAAAALAVLDAPLVDCWTEDYAPPEAFLSRGMLEDWPDCLPALRREPEAYETAPCGDVWAAGVSLYELATGVLPFEVRGEVKSGGARSSGSSSSRSSIGGSSCGGSDADGSDDTEWAELEALGACVVGDAPWLHPWLPWDLKLVLQGALAKSPDKRWSAAVCARALEGVVARLQREGVHPAVEEVPAAAPAEEPAVAATDALNAPAAAEPVNAPAEEPASIATEPINAPVEEPAAIEDGSAEEPAAAIATDEPVNAPAEEPAAAGGAPHDALEARLRDLAAREAAVYSQTQELEERSAQLVALRAAVEEGGARLAALLARSDCALAEGQQVLLASVPLKPSAPAPAGLTSLQRLRCECREMQGEAAALFRAAAAVPAAKPNQEQRQEVRDGDAGREQLPRGGGRPRCSAFKSAAQEVARGFARLGRGGRGGGAAPPARRDQQRRARQRGAGEGGDGVAVAGMGCLPFLRRLRAPRGGGGGGGSSSGSGSSGSPVEGGCIDATSGPLPTAASTISGDDEPPGDTAECVVFVVAAGPQPASGPARGGASPAKRVAGAAQQKTKSRKGATPAALLEAARGMFGFKLCR</sequence>
<dbReference type="InterPro" id="IPR008271">
    <property type="entry name" value="Ser/Thr_kinase_AS"/>
</dbReference>
<feature type="compositionally biased region" description="Basic and acidic residues" evidence="5">
    <location>
        <begin position="603"/>
        <end position="619"/>
    </location>
</feature>
<feature type="region of interest" description="Disordered" evidence="5">
    <location>
        <begin position="643"/>
        <end position="677"/>
    </location>
</feature>
<feature type="compositionally biased region" description="Low complexity" evidence="5">
    <location>
        <begin position="758"/>
        <end position="770"/>
    </location>
</feature>
<protein>
    <recommendedName>
        <fullName evidence="6">Protein kinase domain-containing protein</fullName>
    </recommendedName>
</protein>
<dbReference type="InParanoid" id="A0A2V0PGF5"/>
<evidence type="ECO:0000256" key="5">
    <source>
        <dbReference type="SAM" id="MobiDB-lite"/>
    </source>
</evidence>
<evidence type="ECO:0000256" key="4">
    <source>
        <dbReference type="ARBA" id="ARBA00022840"/>
    </source>
</evidence>
<keyword evidence="8" id="KW-1185">Reference proteome</keyword>
<dbReference type="PROSITE" id="PS50011">
    <property type="entry name" value="PROTEIN_KINASE_DOM"/>
    <property type="match status" value="1"/>
</dbReference>
<dbReference type="SUPFAM" id="SSF56112">
    <property type="entry name" value="Protein kinase-like (PK-like)"/>
    <property type="match status" value="1"/>
</dbReference>
<dbReference type="Gene3D" id="1.10.510.10">
    <property type="entry name" value="Transferase(Phosphotransferase) domain 1"/>
    <property type="match status" value="1"/>
</dbReference>
<feature type="region of interest" description="Disordered" evidence="5">
    <location>
        <begin position="595"/>
        <end position="631"/>
    </location>
</feature>
<evidence type="ECO:0000259" key="6">
    <source>
        <dbReference type="PROSITE" id="PS50011"/>
    </source>
</evidence>
<dbReference type="OrthoDB" id="563154at2759"/>
<feature type="compositionally biased region" description="Low complexity" evidence="5">
    <location>
        <begin position="304"/>
        <end position="329"/>
    </location>
</feature>
<comment type="caution">
    <text evidence="7">The sequence shown here is derived from an EMBL/GenBank/DDBJ whole genome shotgun (WGS) entry which is preliminary data.</text>
</comment>
<proteinExistence type="predicted"/>
<dbReference type="EMBL" id="BDRX01000139">
    <property type="protein sequence ID" value="GBF98938.1"/>
    <property type="molecule type" value="Genomic_DNA"/>
</dbReference>
<dbReference type="Proteomes" id="UP000247498">
    <property type="component" value="Unassembled WGS sequence"/>
</dbReference>
<dbReference type="SMART" id="SM00220">
    <property type="entry name" value="S_TKc"/>
    <property type="match status" value="1"/>
</dbReference>
<evidence type="ECO:0000256" key="2">
    <source>
        <dbReference type="ARBA" id="ARBA00022741"/>
    </source>
</evidence>
<feature type="compositionally biased region" description="Gly residues" evidence="5">
    <location>
        <begin position="696"/>
        <end position="710"/>
    </location>
</feature>
<evidence type="ECO:0000313" key="8">
    <source>
        <dbReference type="Proteomes" id="UP000247498"/>
    </source>
</evidence>
<dbReference type="GO" id="GO:0005524">
    <property type="term" value="F:ATP binding"/>
    <property type="evidence" value="ECO:0007669"/>
    <property type="project" value="UniProtKB-KW"/>
</dbReference>
<reference evidence="7 8" key="1">
    <citation type="journal article" date="2018" name="Sci. Rep.">
        <title>Raphidocelis subcapitata (=Pseudokirchneriella subcapitata) provides an insight into genome evolution and environmental adaptations in the Sphaeropleales.</title>
        <authorList>
            <person name="Suzuki S."/>
            <person name="Yamaguchi H."/>
            <person name="Nakajima N."/>
            <person name="Kawachi M."/>
        </authorList>
    </citation>
    <scope>NUCLEOTIDE SEQUENCE [LARGE SCALE GENOMIC DNA]</scope>
    <source>
        <strain evidence="7 8">NIES-35</strain>
    </source>
</reference>
<dbReference type="Pfam" id="PF00069">
    <property type="entry name" value="Pkinase"/>
    <property type="match status" value="1"/>
</dbReference>